<gene>
    <name evidence="1" type="ORF">AVEN_89124_1</name>
</gene>
<dbReference type="Gene3D" id="3.30.420.10">
    <property type="entry name" value="Ribonuclease H-like superfamily/Ribonuclease H"/>
    <property type="match status" value="1"/>
</dbReference>
<dbReference type="EMBL" id="BGPR01000046">
    <property type="protein sequence ID" value="GBL86079.1"/>
    <property type="molecule type" value="Genomic_DNA"/>
</dbReference>
<proteinExistence type="predicted"/>
<keyword evidence="2" id="KW-1185">Reference proteome</keyword>
<evidence type="ECO:0000313" key="1">
    <source>
        <dbReference type="EMBL" id="GBL86079.1"/>
    </source>
</evidence>
<comment type="caution">
    <text evidence="1">The sequence shown here is derived from an EMBL/GenBank/DDBJ whole genome shotgun (WGS) entry which is preliminary data.</text>
</comment>
<protein>
    <submittedName>
        <fullName evidence="1">Uncharacterized protein</fullName>
    </submittedName>
</protein>
<name>A0A4Y2B3P1_ARAVE</name>
<dbReference type="OrthoDB" id="6434393at2759"/>
<organism evidence="1 2">
    <name type="scientific">Araneus ventricosus</name>
    <name type="common">Orbweaver spider</name>
    <name type="synonym">Epeira ventricosa</name>
    <dbReference type="NCBI Taxonomy" id="182803"/>
    <lineage>
        <taxon>Eukaryota</taxon>
        <taxon>Metazoa</taxon>
        <taxon>Ecdysozoa</taxon>
        <taxon>Arthropoda</taxon>
        <taxon>Chelicerata</taxon>
        <taxon>Arachnida</taxon>
        <taxon>Araneae</taxon>
        <taxon>Araneomorphae</taxon>
        <taxon>Entelegynae</taxon>
        <taxon>Araneoidea</taxon>
        <taxon>Araneidae</taxon>
        <taxon>Araneus</taxon>
    </lineage>
</organism>
<accession>A0A4Y2B3P1</accession>
<sequence length="86" mass="10055">MLAVDRRLSLRIIAEELKISLHSLRNITHEHLQKHRKKFSGIAQIQQRVTTVLGAIPKEAFADNFQQLYNRYQKCIVANGDYFECQ</sequence>
<evidence type="ECO:0000313" key="2">
    <source>
        <dbReference type="Proteomes" id="UP000499080"/>
    </source>
</evidence>
<dbReference type="InterPro" id="IPR036397">
    <property type="entry name" value="RNaseH_sf"/>
</dbReference>
<dbReference type="AlphaFoldDB" id="A0A4Y2B3P1"/>
<dbReference type="GO" id="GO:0003676">
    <property type="term" value="F:nucleic acid binding"/>
    <property type="evidence" value="ECO:0007669"/>
    <property type="project" value="InterPro"/>
</dbReference>
<dbReference type="Proteomes" id="UP000499080">
    <property type="component" value="Unassembled WGS sequence"/>
</dbReference>
<reference evidence="1 2" key="1">
    <citation type="journal article" date="2019" name="Sci. Rep.">
        <title>Orb-weaving spider Araneus ventricosus genome elucidates the spidroin gene catalogue.</title>
        <authorList>
            <person name="Kono N."/>
            <person name="Nakamura H."/>
            <person name="Ohtoshi R."/>
            <person name="Moran D.A.P."/>
            <person name="Shinohara A."/>
            <person name="Yoshida Y."/>
            <person name="Fujiwara M."/>
            <person name="Mori M."/>
            <person name="Tomita M."/>
            <person name="Arakawa K."/>
        </authorList>
    </citation>
    <scope>NUCLEOTIDE SEQUENCE [LARGE SCALE GENOMIC DNA]</scope>
</reference>